<protein>
    <submittedName>
        <fullName evidence="1">WG containing repeat-containing protein</fullName>
    </submittedName>
</protein>
<dbReference type="EMBL" id="FTOP01000014">
    <property type="protein sequence ID" value="SIT06338.1"/>
    <property type="molecule type" value="Genomic_DNA"/>
</dbReference>
<dbReference type="PANTHER" id="PTHR37841:SF1">
    <property type="entry name" value="DUF3298 DOMAIN-CONTAINING PROTEIN"/>
    <property type="match status" value="1"/>
</dbReference>
<dbReference type="InterPro" id="IPR032774">
    <property type="entry name" value="WG_beta_rep"/>
</dbReference>
<dbReference type="STRING" id="529505.SAMN05421761_11469"/>
<dbReference type="Proteomes" id="UP000186026">
    <property type="component" value="Unassembled WGS sequence"/>
</dbReference>
<sequence length="522" mass="59993">MRIMRTIKLGLFGLGFTMISFLGLAQTWEIYDQNIQLKSRILNEDINFLSEQIRIGKTNNQVNLLSKEFRPFLNLKGHSINQIIEPWIIVESKQGFGAFHEYGEEILALEYDEIQTFYTRLLAKKGNKYWVYDRMNRTNHMIGEFENATLAQNGQVIAKGAQGYFLPISADPDRIYIEIKEVNENFLISKEDSGYGLINREGRYVLDPIIDHMVHLEDDYFYAFDGNQYMLIKGREEKVDINYTSYHKITFENNILLEYIHGKLRRVMKNDGILLDMTGMEAVKPIGKNWYNIYTREKKVGLLGNSGWEVNPIGGVDAILPGSENLYPAIKDGKLGYINKSGSWVIENKFEEARQFSNGMAAVKLNGQWTYINSKGNFNLQNTYEDAKDFHRGLAIVKKDGKSKLINTNGAIITEHGYDKISLLPDNYYLTEIKGDFGLINPNGKEILFPQYELLRRESTDIILARKDGKYGILDEDGNFRLPIHYHQILFDPSSKSILAKDNTPILPIEIDAKSNKKRKAD</sequence>
<dbReference type="PANTHER" id="PTHR37841">
    <property type="entry name" value="GLR2918 PROTEIN"/>
    <property type="match status" value="1"/>
</dbReference>
<proteinExistence type="predicted"/>
<dbReference type="Pfam" id="PF14903">
    <property type="entry name" value="WG_beta_rep"/>
    <property type="match status" value="3"/>
</dbReference>
<evidence type="ECO:0000313" key="2">
    <source>
        <dbReference type="Proteomes" id="UP000186026"/>
    </source>
</evidence>
<accession>A0A1N7P718</accession>
<dbReference type="OrthoDB" id="2485468at2"/>
<evidence type="ECO:0000313" key="1">
    <source>
        <dbReference type="EMBL" id="SIT06338.1"/>
    </source>
</evidence>
<organism evidence="1 2">
    <name type="scientific">Belliella pelovolcani</name>
    <dbReference type="NCBI Taxonomy" id="529505"/>
    <lineage>
        <taxon>Bacteria</taxon>
        <taxon>Pseudomonadati</taxon>
        <taxon>Bacteroidota</taxon>
        <taxon>Cytophagia</taxon>
        <taxon>Cytophagales</taxon>
        <taxon>Cyclobacteriaceae</taxon>
        <taxon>Belliella</taxon>
    </lineage>
</organism>
<reference evidence="2" key="1">
    <citation type="submission" date="2017-01" db="EMBL/GenBank/DDBJ databases">
        <authorList>
            <person name="Varghese N."/>
            <person name="Submissions S."/>
        </authorList>
    </citation>
    <scope>NUCLEOTIDE SEQUENCE [LARGE SCALE GENOMIC DNA]</scope>
    <source>
        <strain evidence="2">DSM 46698</strain>
    </source>
</reference>
<dbReference type="RefSeq" id="WP_076502472.1">
    <property type="nucleotide sequence ID" value="NZ_FTOP01000014.1"/>
</dbReference>
<keyword evidence="2" id="KW-1185">Reference proteome</keyword>
<gene>
    <name evidence="1" type="ORF">SAMN05421761_11469</name>
</gene>
<dbReference type="AlphaFoldDB" id="A0A1N7P718"/>
<name>A0A1N7P718_9BACT</name>